<feature type="domain" description="Solute-binding protein family 5" evidence="2">
    <location>
        <begin position="87"/>
        <end position="182"/>
    </location>
</feature>
<dbReference type="RefSeq" id="WP_008278355.1">
    <property type="nucleotide sequence ID" value="NZ_AAXW01000077.1"/>
</dbReference>
<reference evidence="3 4" key="1">
    <citation type="submission" date="2007-03" db="EMBL/GenBank/DDBJ databases">
        <authorList>
            <person name="Stal L."/>
            <person name="Ferriera S."/>
            <person name="Johnson J."/>
            <person name="Kravitz S."/>
            <person name="Beeson K."/>
            <person name="Sutton G."/>
            <person name="Rogers Y.-H."/>
            <person name="Friedman R."/>
            <person name="Frazier M."/>
            <person name="Venter J.C."/>
        </authorList>
    </citation>
    <scope>NUCLEOTIDE SEQUENCE [LARGE SCALE GENOMIC DNA]</scope>
    <source>
        <strain evidence="3 4">CCY0110</strain>
    </source>
</reference>
<protein>
    <submittedName>
        <fullName evidence="3">Extracellular solute-binding protein</fullName>
    </submittedName>
</protein>
<dbReference type="AlphaFoldDB" id="A3IY91"/>
<dbReference type="GO" id="GO:0015833">
    <property type="term" value="P:peptide transport"/>
    <property type="evidence" value="ECO:0007669"/>
    <property type="project" value="TreeGrafter"/>
</dbReference>
<evidence type="ECO:0000313" key="3">
    <source>
        <dbReference type="EMBL" id="EAZ88537.1"/>
    </source>
</evidence>
<feature type="signal peptide" evidence="1">
    <location>
        <begin position="1"/>
        <end position="32"/>
    </location>
</feature>
<dbReference type="eggNOG" id="COG0747">
    <property type="taxonomic scope" value="Bacteria"/>
</dbReference>
<dbReference type="InterPro" id="IPR000914">
    <property type="entry name" value="SBP_5_dom"/>
</dbReference>
<keyword evidence="4" id="KW-1185">Reference proteome</keyword>
<accession>A3IY91</accession>
<evidence type="ECO:0000256" key="1">
    <source>
        <dbReference type="SAM" id="SignalP"/>
    </source>
</evidence>
<proteinExistence type="predicted"/>
<dbReference type="SUPFAM" id="SSF53850">
    <property type="entry name" value="Periplasmic binding protein-like II"/>
    <property type="match status" value="1"/>
</dbReference>
<feature type="chain" id="PRO_5002654009" evidence="1">
    <location>
        <begin position="33"/>
        <end position="209"/>
    </location>
</feature>
<comment type="caution">
    <text evidence="3">The sequence shown here is derived from an EMBL/GenBank/DDBJ whole genome shotgun (WGS) entry which is preliminary data.</text>
</comment>
<name>A3IY91_9CHRO</name>
<evidence type="ECO:0000313" key="4">
    <source>
        <dbReference type="Proteomes" id="UP000003781"/>
    </source>
</evidence>
<dbReference type="PANTHER" id="PTHR30290">
    <property type="entry name" value="PERIPLASMIC BINDING COMPONENT OF ABC TRANSPORTER"/>
    <property type="match status" value="1"/>
</dbReference>
<evidence type="ECO:0000259" key="2">
    <source>
        <dbReference type="Pfam" id="PF00496"/>
    </source>
</evidence>
<dbReference type="PANTHER" id="PTHR30290:SF65">
    <property type="entry name" value="MONOACYL PHOSPHATIDYLINOSITOL TETRAMANNOSIDE-BINDING PROTEIN LPQW-RELATED"/>
    <property type="match status" value="1"/>
</dbReference>
<gene>
    <name evidence="3" type="ORF">CY0110_02627</name>
</gene>
<organism evidence="3 4">
    <name type="scientific">Crocosphaera chwakensis CCY0110</name>
    <dbReference type="NCBI Taxonomy" id="391612"/>
    <lineage>
        <taxon>Bacteria</taxon>
        <taxon>Bacillati</taxon>
        <taxon>Cyanobacteriota</taxon>
        <taxon>Cyanophyceae</taxon>
        <taxon>Oscillatoriophycideae</taxon>
        <taxon>Chroococcales</taxon>
        <taxon>Aphanothecaceae</taxon>
        <taxon>Crocosphaera</taxon>
        <taxon>Crocosphaera chwakensis</taxon>
    </lineage>
</organism>
<dbReference type="EMBL" id="AAXW01000077">
    <property type="protein sequence ID" value="EAZ88537.1"/>
    <property type="molecule type" value="Genomic_DNA"/>
</dbReference>
<dbReference type="GO" id="GO:1904680">
    <property type="term" value="F:peptide transmembrane transporter activity"/>
    <property type="evidence" value="ECO:0007669"/>
    <property type="project" value="TreeGrafter"/>
</dbReference>
<dbReference type="PROSITE" id="PS51257">
    <property type="entry name" value="PROKAR_LIPOPROTEIN"/>
    <property type="match status" value="1"/>
</dbReference>
<feature type="non-terminal residue" evidence="3">
    <location>
        <position position="209"/>
    </location>
</feature>
<dbReference type="Proteomes" id="UP000003781">
    <property type="component" value="Unassembled WGS sequence"/>
</dbReference>
<dbReference type="Gene3D" id="3.40.190.10">
    <property type="entry name" value="Periplasmic binding protein-like II"/>
    <property type="match status" value="1"/>
</dbReference>
<sequence length="209" mass="23301">MSKKLFHYQSCRWLFSLCLGTSLLLTSCNSQQQTTTNSQSDSDTLRLLYWQAPTILNPHLSTGLKDSEASRITLEPLASYDKNGELIPFLAAEIPTRDNGGIAEDGKSVTWKLKPDIKWSDGTPFTADDVVFTYEFLSNPKVGATSAGDYEIIEKVEALDYDTVKITFKRVNPAWNRFFIGSSGLILPGHIYKQYNGENARQAPANLLP</sequence>
<dbReference type="InterPro" id="IPR039424">
    <property type="entry name" value="SBP_5"/>
</dbReference>
<keyword evidence="1" id="KW-0732">Signal</keyword>
<dbReference type="Pfam" id="PF00496">
    <property type="entry name" value="SBP_bac_5"/>
    <property type="match status" value="1"/>
</dbReference>